<dbReference type="Pfam" id="PF00804">
    <property type="entry name" value="Syntaxin"/>
    <property type="match status" value="1"/>
</dbReference>
<keyword evidence="5 7" id="KW-0472">Membrane</keyword>
<evidence type="ECO:0000256" key="6">
    <source>
        <dbReference type="SAM" id="MobiDB-lite"/>
    </source>
</evidence>
<keyword evidence="3 7" id="KW-0812">Transmembrane</keyword>
<evidence type="ECO:0000313" key="9">
    <source>
        <dbReference type="EMBL" id="KAF9483918.1"/>
    </source>
</evidence>
<dbReference type="PANTHER" id="PTHR19957:SF307">
    <property type="entry name" value="PROTEIN SSO1-RELATED"/>
    <property type="match status" value="1"/>
</dbReference>
<comment type="caution">
    <text evidence="9">The sequence shown here is derived from an EMBL/GenBank/DDBJ whole genome shotgun (WGS) entry which is preliminary data.</text>
</comment>
<proteinExistence type="inferred from homology"/>
<reference evidence="9" key="1">
    <citation type="submission" date="2020-11" db="EMBL/GenBank/DDBJ databases">
        <authorList>
            <consortium name="DOE Joint Genome Institute"/>
            <person name="Ahrendt S."/>
            <person name="Riley R."/>
            <person name="Andreopoulos W."/>
            <person name="Labutti K."/>
            <person name="Pangilinan J."/>
            <person name="Ruiz-Duenas F.J."/>
            <person name="Barrasa J.M."/>
            <person name="Sanchez-Garcia M."/>
            <person name="Camarero S."/>
            <person name="Miyauchi S."/>
            <person name="Serrano A."/>
            <person name="Linde D."/>
            <person name="Babiker R."/>
            <person name="Drula E."/>
            <person name="Ayuso-Fernandez I."/>
            <person name="Pacheco R."/>
            <person name="Padilla G."/>
            <person name="Ferreira P."/>
            <person name="Barriuso J."/>
            <person name="Kellner H."/>
            <person name="Castanera R."/>
            <person name="Alfaro M."/>
            <person name="Ramirez L."/>
            <person name="Pisabarro A.G."/>
            <person name="Kuo A."/>
            <person name="Tritt A."/>
            <person name="Lipzen A."/>
            <person name="He G."/>
            <person name="Yan M."/>
            <person name="Ng V."/>
            <person name="Cullen D."/>
            <person name="Martin F."/>
            <person name="Rosso M.-N."/>
            <person name="Henrissat B."/>
            <person name="Hibbett D."/>
            <person name="Martinez A.T."/>
            <person name="Grigoriev I.V."/>
        </authorList>
    </citation>
    <scope>NUCLEOTIDE SEQUENCE</scope>
    <source>
        <strain evidence="9">CIRM-BRFM 674</strain>
    </source>
</reference>
<feature type="domain" description="T-SNARE coiled-coil homology" evidence="8">
    <location>
        <begin position="200"/>
        <end position="262"/>
    </location>
</feature>
<dbReference type="GO" id="GO:0006906">
    <property type="term" value="P:vesicle fusion"/>
    <property type="evidence" value="ECO:0007669"/>
    <property type="project" value="TreeGrafter"/>
</dbReference>
<dbReference type="InterPro" id="IPR045242">
    <property type="entry name" value="Syntaxin"/>
</dbReference>
<dbReference type="GO" id="GO:0000149">
    <property type="term" value="F:SNARE binding"/>
    <property type="evidence" value="ECO:0007669"/>
    <property type="project" value="TreeGrafter"/>
</dbReference>
<dbReference type="PROSITE" id="PS50192">
    <property type="entry name" value="T_SNARE"/>
    <property type="match status" value="1"/>
</dbReference>
<evidence type="ECO:0000256" key="2">
    <source>
        <dbReference type="ARBA" id="ARBA00009063"/>
    </source>
</evidence>
<comment type="subcellular location">
    <subcellularLocation>
        <location evidence="1">Membrane</location>
        <topology evidence="1">Single-pass type IV membrane protein</topology>
    </subcellularLocation>
</comment>
<name>A0A9P5Z9F0_9AGAR</name>
<comment type="similarity">
    <text evidence="2">Belongs to the syntaxin family.</text>
</comment>
<dbReference type="SMART" id="SM00503">
    <property type="entry name" value="SynN"/>
    <property type="match status" value="1"/>
</dbReference>
<evidence type="ECO:0000256" key="7">
    <source>
        <dbReference type="SAM" id="Phobius"/>
    </source>
</evidence>
<dbReference type="GO" id="GO:0048278">
    <property type="term" value="P:vesicle docking"/>
    <property type="evidence" value="ECO:0007669"/>
    <property type="project" value="TreeGrafter"/>
</dbReference>
<keyword evidence="4 7" id="KW-1133">Transmembrane helix</keyword>
<evidence type="ECO:0000259" key="8">
    <source>
        <dbReference type="PROSITE" id="PS50192"/>
    </source>
</evidence>
<gene>
    <name evidence="9" type="ORF">BDN70DRAFT_873323</name>
</gene>
<dbReference type="GO" id="GO:0012505">
    <property type="term" value="C:endomembrane system"/>
    <property type="evidence" value="ECO:0007669"/>
    <property type="project" value="TreeGrafter"/>
</dbReference>
<dbReference type="InterPro" id="IPR000727">
    <property type="entry name" value="T_SNARE_dom"/>
</dbReference>
<dbReference type="OrthoDB" id="10255013at2759"/>
<evidence type="ECO:0000256" key="4">
    <source>
        <dbReference type="ARBA" id="ARBA00022989"/>
    </source>
</evidence>
<dbReference type="GO" id="GO:0006887">
    <property type="term" value="P:exocytosis"/>
    <property type="evidence" value="ECO:0007669"/>
    <property type="project" value="TreeGrafter"/>
</dbReference>
<dbReference type="PANTHER" id="PTHR19957">
    <property type="entry name" value="SYNTAXIN"/>
    <property type="match status" value="1"/>
</dbReference>
<sequence>MAYRDRLAASRAQRGGQNIELSNIPHESPLSSPANGDGNLADLSTFLAEDTSIQQGITQMRDNVTQLGALRLRSLGAIDDSTEAESNRIDTLTIETRGLMQSLKARIQRMEAAPIKADAHLRSNRISLLRSKFVEVLQEYQKEEQEGRAKSRARVERQLKIVKPDATQEEVTAAVSGGGQQIFAQALTTSTRYGESRAAYREVQERQQDLLKVESTLAELAQMFQEMATLVEQQDATINIIETSAQGVADDTEKGLKNTEKAIIIARAYRKKRWICFFITLIVIAILAIVLGIVFGKK</sequence>
<dbReference type="Pfam" id="PF05739">
    <property type="entry name" value="SNARE"/>
    <property type="match status" value="1"/>
</dbReference>
<evidence type="ECO:0000256" key="1">
    <source>
        <dbReference type="ARBA" id="ARBA00004211"/>
    </source>
</evidence>
<evidence type="ECO:0000256" key="5">
    <source>
        <dbReference type="ARBA" id="ARBA00023136"/>
    </source>
</evidence>
<accession>A0A9P5Z9F0</accession>
<dbReference type="Gene3D" id="1.20.58.70">
    <property type="match status" value="1"/>
</dbReference>
<protein>
    <submittedName>
        <fullName evidence="9">Syntaxin-like protein</fullName>
    </submittedName>
</protein>
<dbReference type="GO" id="GO:0031201">
    <property type="term" value="C:SNARE complex"/>
    <property type="evidence" value="ECO:0007669"/>
    <property type="project" value="TreeGrafter"/>
</dbReference>
<evidence type="ECO:0000256" key="3">
    <source>
        <dbReference type="ARBA" id="ARBA00022692"/>
    </source>
</evidence>
<dbReference type="SUPFAM" id="SSF47661">
    <property type="entry name" value="t-snare proteins"/>
    <property type="match status" value="1"/>
</dbReference>
<organism evidence="9 10">
    <name type="scientific">Pholiota conissans</name>
    <dbReference type="NCBI Taxonomy" id="109636"/>
    <lineage>
        <taxon>Eukaryota</taxon>
        <taxon>Fungi</taxon>
        <taxon>Dikarya</taxon>
        <taxon>Basidiomycota</taxon>
        <taxon>Agaricomycotina</taxon>
        <taxon>Agaricomycetes</taxon>
        <taxon>Agaricomycetidae</taxon>
        <taxon>Agaricales</taxon>
        <taxon>Agaricineae</taxon>
        <taxon>Strophariaceae</taxon>
        <taxon>Pholiota</taxon>
    </lineage>
</organism>
<dbReference type="Proteomes" id="UP000807469">
    <property type="component" value="Unassembled WGS sequence"/>
</dbReference>
<dbReference type="AlphaFoldDB" id="A0A9P5Z9F0"/>
<keyword evidence="10" id="KW-1185">Reference proteome</keyword>
<dbReference type="InterPro" id="IPR006011">
    <property type="entry name" value="Syntaxin_N"/>
</dbReference>
<dbReference type="GO" id="GO:0005484">
    <property type="term" value="F:SNAP receptor activity"/>
    <property type="evidence" value="ECO:0007669"/>
    <property type="project" value="TreeGrafter"/>
</dbReference>
<dbReference type="InterPro" id="IPR010989">
    <property type="entry name" value="SNARE"/>
</dbReference>
<dbReference type="GO" id="GO:0005886">
    <property type="term" value="C:plasma membrane"/>
    <property type="evidence" value="ECO:0007669"/>
    <property type="project" value="TreeGrafter"/>
</dbReference>
<evidence type="ECO:0000313" key="10">
    <source>
        <dbReference type="Proteomes" id="UP000807469"/>
    </source>
</evidence>
<dbReference type="GO" id="GO:0006886">
    <property type="term" value="P:intracellular protein transport"/>
    <property type="evidence" value="ECO:0007669"/>
    <property type="project" value="TreeGrafter"/>
</dbReference>
<dbReference type="CDD" id="cd15849">
    <property type="entry name" value="SNARE_Sso1"/>
    <property type="match status" value="1"/>
</dbReference>
<dbReference type="EMBL" id="MU155149">
    <property type="protein sequence ID" value="KAF9483918.1"/>
    <property type="molecule type" value="Genomic_DNA"/>
</dbReference>
<feature type="transmembrane region" description="Helical" evidence="7">
    <location>
        <begin position="274"/>
        <end position="295"/>
    </location>
</feature>
<dbReference type="SMART" id="SM00397">
    <property type="entry name" value="t_SNARE"/>
    <property type="match status" value="1"/>
</dbReference>
<feature type="region of interest" description="Disordered" evidence="6">
    <location>
        <begin position="1"/>
        <end position="37"/>
    </location>
</feature>